<dbReference type="CDD" id="cd06261">
    <property type="entry name" value="TM_PBP2"/>
    <property type="match status" value="2"/>
</dbReference>
<feature type="transmembrane region" description="Helical" evidence="8">
    <location>
        <begin position="295"/>
        <end position="321"/>
    </location>
</feature>
<evidence type="ECO:0000256" key="5">
    <source>
        <dbReference type="ARBA" id="ARBA00022692"/>
    </source>
</evidence>
<feature type="transmembrane region" description="Helical" evidence="8">
    <location>
        <begin position="246"/>
        <end position="269"/>
    </location>
</feature>
<protein>
    <submittedName>
        <fullName evidence="10">Iron ABC transporter permease</fullName>
    </submittedName>
</protein>
<name>A0A6B2M2U8_9BACT</name>
<feature type="transmembrane region" description="Helical" evidence="8">
    <location>
        <begin position="471"/>
        <end position="491"/>
    </location>
</feature>
<proteinExistence type="inferred from homology"/>
<keyword evidence="3" id="KW-1003">Cell membrane</keyword>
<dbReference type="GO" id="GO:0055085">
    <property type="term" value="P:transmembrane transport"/>
    <property type="evidence" value="ECO:0007669"/>
    <property type="project" value="InterPro"/>
</dbReference>
<accession>A0A6B2M2U8</accession>
<dbReference type="GO" id="GO:0005886">
    <property type="term" value="C:plasma membrane"/>
    <property type="evidence" value="ECO:0007669"/>
    <property type="project" value="UniProtKB-SubCell"/>
</dbReference>
<keyword evidence="2 8" id="KW-0813">Transport</keyword>
<feature type="transmembrane region" description="Helical" evidence="8">
    <location>
        <begin position="191"/>
        <end position="215"/>
    </location>
</feature>
<evidence type="ECO:0000256" key="6">
    <source>
        <dbReference type="ARBA" id="ARBA00022989"/>
    </source>
</evidence>
<evidence type="ECO:0000256" key="4">
    <source>
        <dbReference type="ARBA" id="ARBA00022519"/>
    </source>
</evidence>
<feature type="transmembrane region" description="Helical" evidence="8">
    <location>
        <begin position="92"/>
        <end position="112"/>
    </location>
</feature>
<feature type="transmembrane region" description="Helical" evidence="8">
    <location>
        <begin position="60"/>
        <end position="80"/>
    </location>
</feature>
<evidence type="ECO:0000256" key="7">
    <source>
        <dbReference type="ARBA" id="ARBA00023136"/>
    </source>
</evidence>
<evidence type="ECO:0000313" key="11">
    <source>
        <dbReference type="Proteomes" id="UP000478417"/>
    </source>
</evidence>
<comment type="subcellular location">
    <subcellularLocation>
        <location evidence="1">Cell inner membrane</location>
        <topology evidence="1">Multi-pass membrane protein</topology>
    </subcellularLocation>
    <subcellularLocation>
        <location evidence="8">Cell membrane</location>
        <topology evidence="8">Multi-pass membrane protein</topology>
    </subcellularLocation>
</comment>
<dbReference type="InterPro" id="IPR000515">
    <property type="entry name" value="MetI-like"/>
</dbReference>
<dbReference type="PANTHER" id="PTHR43357">
    <property type="entry name" value="INNER MEMBRANE ABC TRANSPORTER PERMEASE PROTEIN YDCV"/>
    <property type="match status" value="1"/>
</dbReference>
<evidence type="ECO:0000256" key="3">
    <source>
        <dbReference type="ARBA" id="ARBA00022475"/>
    </source>
</evidence>
<evidence type="ECO:0000256" key="8">
    <source>
        <dbReference type="RuleBase" id="RU363032"/>
    </source>
</evidence>
<gene>
    <name evidence="10" type="ORF">G0Q06_08095</name>
</gene>
<comment type="similarity">
    <text evidence="8">Belongs to the binding-protein-dependent transport system permease family.</text>
</comment>
<feature type="transmembrane region" description="Helical" evidence="8">
    <location>
        <begin position="389"/>
        <end position="409"/>
    </location>
</feature>
<dbReference type="RefSeq" id="WP_163964256.1">
    <property type="nucleotide sequence ID" value="NZ_JAAGNX010000002.1"/>
</dbReference>
<comment type="caution">
    <text evidence="10">The sequence shown here is derived from an EMBL/GenBank/DDBJ whole genome shotgun (WGS) entry which is preliminary data.</text>
</comment>
<dbReference type="InterPro" id="IPR035906">
    <property type="entry name" value="MetI-like_sf"/>
</dbReference>
<evidence type="ECO:0000256" key="1">
    <source>
        <dbReference type="ARBA" id="ARBA00004429"/>
    </source>
</evidence>
<dbReference type="SUPFAM" id="SSF161098">
    <property type="entry name" value="MetI-like"/>
    <property type="match status" value="2"/>
</dbReference>
<keyword evidence="7 8" id="KW-0472">Membrane</keyword>
<keyword evidence="11" id="KW-1185">Reference proteome</keyword>
<dbReference type="EMBL" id="JAAGNX010000002">
    <property type="protein sequence ID" value="NDV62407.1"/>
    <property type="molecule type" value="Genomic_DNA"/>
</dbReference>
<keyword evidence="5 8" id="KW-0812">Transmembrane</keyword>
<feature type="transmembrane region" description="Helical" evidence="8">
    <location>
        <begin position="7"/>
        <end position="26"/>
    </location>
</feature>
<feature type="transmembrane region" description="Helical" evidence="8">
    <location>
        <begin position="529"/>
        <end position="553"/>
    </location>
</feature>
<keyword evidence="6 8" id="KW-1133">Transmembrane helix</keyword>
<sequence length="563" mass="61513">MSKPVATFLYAFTLLFFGAFFIWPIWQVLQGGFYDANGFTLTYVLEVFRNPIYLEGLRNAFGVAVFSTLGSLLIALPMAFIADRYEFPLKKFFMGAALLPIMLPPFVGAIGVKQIFGQFGAFNALLQNVGLLADGQVIDWIGRGQFWGVVFVSAFSLYPILYLNAVASLASIDPAMEEAAENLGCRGWKRFFKITLPLMRPGLFAGCTIVFIWSFTELGVPLIFDYSRLASVQIFYGIKDIGGNPFPYALVSVMLGFSVLFYAFGKGFFGRNTFSMMAKASHAAEAKRPGLVGKLLCTGFFTLITAIALLPHLGVILISIAGDWYNSVLPETYTLRNFELALGHNLTVHSIQNSLFYAAMATLLNVIIGIGIAYVVVRTRLPGRHILDTLAMLPLAVPGLVMAFGYLAMSQEGKFFDFINAVDNPVYLLIIAYSVRKLPFVVRAAVAGLQTTSETYEEAAQNLGAPPVKTAFRITIPLILANLLAGALLAFSQSMLEVSDSLILAQKSNFYPITKAIYELMQFLGDGRYIASALGVWAMAFLAVTILAASGLLGKKLGAIFRV</sequence>
<dbReference type="PANTHER" id="PTHR43357:SF4">
    <property type="entry name" value="INNER MEMBRANE ABC TRANSPORTER PERMEASE PROTEIN YDCV"/>
    <property type="match status" value="1"/>
</dbReference>
<evidence type="ECO:0000256" key="2">
    <source>
        <dbReference type="ARBA" id="ARBA00022448"/>
    </source>
</evidence>
<feature type="transmembrane region" description="Helical" evidence="8">
    <location>
        <begin position="355"/>
        <end position="377"/>
    </location>
</feature>
<feature type="transmembrane region" description="Helical" evidence="8">
    <location>
        <begin position="146"/>
        <end position="170"/>
    </location>
</feature>
<feature type="domain" description="ABC transmembrane type-1" evidence="9">
    <location>
        <begin position="351"/>
        <end position="548"/>
    </location>
</feature>
<evidence type="ECO:0000313" key="10">
    <source>
        <dbReference type="EMBL" id="NDV62407.1"/>
    </source>
</evidence>
<dbReference type="AlphaFoldDB" id="A0A6B2M2U8"/>
<organism evidence="10 11">
    <name type="scientific">Oceanipulchritudo coccoides</name>
    <dbReference type="NCBI Taxonomy" id="2706888"/>
    <lineage>
        <taxon>Bacteria</taxon>
        <taxon>Pseudomonadati</taxon>
        <taxon>Verrucomicrobiota</taxon>
        <taxon>Opitutia</taxon>
        <taxon>Puniceicoccales</taxon>
        <taxon>Oceanipulchritudinaceae</taxon>
        <taxon>Oceanipulchritudo</taxon>
    </lineage>
</organism>
<dbReference type="Proteomes" id="UP000478417">
    <property type="component" value="Unassembled WGS sequence"/>
</dbReference>
<feature type="domain" description="ABC transmembrane type-1" evidence="9">
    <location>
        <begin position="57"/>
        <end position="263"/>
    </location>
</feature>
<keyword evidence="4" id="KW-0997">Cell inner membrane</keyword>
<dbReference type="Pfam" id="PF00528">
    <property type="entry name" value="BPD_transp_1"/>
    <property type="match status" value="2"/>
</dbReference>
<evidence type="ECO:0000259" key="9">
    <source>
        <dbReference type="PROSITE" id="PS50928"/>
    </source>
</evidence>
<reference evidence="10 11" key="1">
    <citation type="submission" date="2020-02" db="EMBL/GenBank/DDBJ databases">
        <title>Albibacoteraceae fam. nov., the first described family within the subdivision 4 Verrucomicrobia.</title>
        <authorList>
            <person name="Xi F."/>
        </authorList>
    </citation>
    <scope>NUCLEOTIDE SEQUENCE [LARGE SCALE GENOMIC DNA]</scope>
    <source>
        <strain evidence="10 11">CK1056</strain>
    </source>
</reference>
<dbReference type="PROSITE" id="PS50928">
    <property type="entry name" value="ABC_TM1"/>
    <property type="match status" value="2"/>
</dbReference>
<dbReference type="Gene3D" id="1.10.3720.10">
    <property type="entry name" value="MetI-like"/>
    <property type="match status" value="2"/>
</dbReference>